<evidence type="ECO:0000313" key="2">
    <source>
        <dbReference type="Proteomes" id="UP000265520"/>
    </source>
</evidence>
<name>A0A392R3X2_9FABA</name>
<sequence>MQSCCQGRSDRPIKIGWSRYKEDLTALYLGRVIKIRQPDLPGLHDCMHFLNKALLRPKGSKQDETCSLSEVEEAKVVL</sequence>
<organism evidence="1 2">
    <name type="scientific">Trifolium medium</name>
    <dbReference type="NCBI Taxonomy" id="97028"/>
    <lineage>
        <taxon>Eukaryota</taxon>
        <taxon>Viridiplantae</taxon>
        <taxon>Streptophyta</taxon>
        <taxon>Embryophyta</taxon>
        <taxon>Tracheophyta</taxon>
        <taxon>Spermatophyta</taxon>
        <taxon>Magnoliopsida</taxon>
        <taxon>eudicotyledons</taxon>
        <taxon>Gunneridae</taxon>
        <taxon>Pentapetalae</taxon>
        <taxon>rosids</taxon>
        <taxon>fabids</taxon>
        <taxon>Fabales</taxon>
        <taxon>Fabaceae</taxon>
        <taxon>Papilionoideae</taxon>
        <taxon>50 kb inversion clade</taxon>
        <taxon>NPAAA clade</taxon>
        <taxon>Hologalegina</taxon>
        <taxon>IRL clade</taxon>
        <taxon>Trifolieae</taxon>
        <taxon>Trifolium</taxon>
    </lineage>
</organism>
<reference evidence="1 2" key="1">
    <citation type="journal article" date="2018" name="Front. Plant Sci.">
        <title>Red Clover (Trifolium pratense) and Zigzag Clover (T. medium) - A Picture of Genomic Similarities and Differences.</title>
        <authorList>
            <person name="Dluhosova J."/>
            <person name="Istvanek J."/>
            <person name="Nedelnik J."/>
            <person name="Repkova J."/>
        </authorList>
    </citation>
    <scope>NUCLEOTIDE SEQUENCE [LARGE SCALE GENOMIC DNA]</scope>
    <source>
        <strain evidence="2">cv. 10/8</strain>
        <tissue evidence="1">Leaf</tissue>
    </source>
</reference>
<evidence type="ECO:0000313" key="1">
    <source>
        <dbReference type="EMBL" id="MCI30546.1"/>
    </source>
</evidence>
<dbReference type="EMBL" id="LXQA010180403">
    <property type="protein sequence ID" value="MCI30546.1"/>
    <property type="molecule type" value="Genomic_DNA"/>
</dbReference>
<keyword evidence="2" id="KW-1185">Reference proteome</keyword>
<accession>A0A392R3X2</accession>
<protein>
    <submittedName>
        <fullName evidence="1">Proton-dependent oligopeptide transport family protein</fullName>
    </submittedName>
</protein>
<dbReference type="AlphaFoldDB" id="A0A392R3X2"/>
<comment type="caution">
    <text evidence="1">The sequence shown here is derived from an EMBL/GenBank/DDBJ whole genome shotgun (WGS) entry which is preliminary data.</text>
</comment>
<dbReference type="Proteomes" id="UP000265520">
    <property type="component" value="Unassembled WGS sequence"/>
</dbReference>
<feature type="non-terminal residue" evidence="1">
    <location>
        <position position="78"/>
    </location>
</feature>
<proteinExistence type="predicted"/>